<dbReference type="Proteomes" id="UP000297814">
    <property type="component" value="Unassembled WGS sequence"/>
</dbReference>
<sequence length="166" mass="19875">MNNIDYGNDIKDDETEIKRFKSLCYEDTQLQILQNPTKRVRDLLGLRDDAIKERKALYAAIQSRYKYVTRASGTGIGKEDQLLRKLAFLEKRRLREIKKEFRRDYFYRIHDEEWERQMKKIVTPEYVKPVFEHLLPKRTKLQEILYDLSKDHSAAAIVAHRISTIN</sequence>
<gene>
    <name evidence="1" type="ORF">BHYA_0056g00400</name>
</gene>
<dbReference type="PANTHER" id="PTHR37535:SF4">
    <property type="entry name" value="FLUG DOMAIN-CONTAINING PROTEIN"/>
    <property type="match status" value="1"/>
</dbReference>
<protein>
    <submittedName>
        <fullName evidence="1">Uncharacterized protein</fullName>
    </submittedName>
</protein>
<evidence type="ECO:0000313" key="1">
    <source>
        <dbReference type="EMBL" id="TGO39329.1"/>
    </source>
</evidence>
<evidence type="ECO:0000313" key="2">
    <source>
        <dbReference type="Proteomes" id="UP000297814"/>
    </source>
</evidence>
<comment type="caution">
    <text evidence="1">The sequence shown here is derived from an EMBL/GenBank/DDBJ whole genome shotgun (WGS) entry which is preliminary data.</text>
</comment>
<keyword evidence="2" id="KW-1185">Reference proteome</keyword>
<dbReference type="PANTHER" id="PTHR37535">
    <property type="entry name" value="FLUG DOMAIN PROTEIN"/>
    <property type="match status" value="1"/>
</dbReference>
<name>A0A4Z1GUA8_9HELO</name>
<accession>A0A4Z1GUA8</accession>
<dbReference type="AlphaFoldDB" id="A0A4Z1GUA8"/>
<proteinExistence type="predicted"/>
<reference evidence="1 2" key="1">
    <citation type="submission" date="2017-12" db="EMBL/GenBank/DDBJ databases">
        <title>Comparative genomics of Botrytis spp.</title>
        <authorList>
            <person name="Valero-Jimenez C.A."/>
            <person name="Tapia P."/>
            <person name="Veloso J."/>
            <person name="Silva-Moreno E."/>
            <person name="Staats M."/>
            <person name="Valdes J.H."/>
            <person name="Van Kan J.A.L."/>
        </authorList>
    </citation>
    <scope>NUCLEOTIDE SEQUENCE [LARGE SCALE GENOMIC DNA]</scope>
    <source>
        <strain evidence="1 2">Bh0001</strain>
    </source>
</reference>
<organism evidence="1 2">
    <name type="scientific">Botrytis hyacinthi</name>
    <dbReference type="NCBI Taxonomy" id="278943"/>
    <lineage>
        <taxon>Eukaryota</taxon>
        <taxon>Fungi</taxon>
        <taxon>Dikarya</taxon>
        <taxon>Ascomycota</taxon>
        <taxon>Pezizomycotina</taxon>
        <taxon>Leotiomycetes</taxon>
        <taxon>Helotiales</taxon>
        <taxon>Sclerotiniaceae</taxon>
        <taxon>Botrytis</taxon>
    </lineage>
</organism>
<dbReference type="EMBL" id="PQXK01000056">
    <property type="protein sequence ID" value="TGO39329.1"/>
    <property type="molecule type" value="Genomic_DNA"/>
</dbReference>